<organism evidence="3 4">
    <name type="scientific">Decorospora gaudefroyi</name>
    <dbReference type="NCBI Taxonomy" id="184978"/>
    <lineage>
        <taxon>Eukaryota</taxon>
        <taxon>Fungi</taxon>
        <taxon>Dikarya</taxon>
        <taxon>Ascomycota</taxon>
        <taxon>Pezizomycotina</taxon>
        <taxon>Dothideomycetes</taxon>
        <taxon>Pleosporomycetidae</taxon>
        <taxon>Pleosporales</taxon>
        <taxon>Pleosporineae</taxon>
        <taxon>Pleosporaceae</taxon>
        <taxon>Decorospora</taxon>
    </lineage>
</organism>
<keyword evidence="1 3" id="KW-0808">Transferase</keyword>
<dbReference type="CDD" id="cd02440">
    <property type="entry name" value="AdoMet_MTases"/>
    <property type="match status" value="1"/>
</dbReference>
<evidence type="ECO:0000256" key="1">
    <source>
        <dbReference type="ARBA" id="ARBA00022679"/>
    </source>
</evidence>
<proteinExistence type="predicted"/>
<feature type="compositionally biased region" description="Acidic residues" evidence="2">
    <location>
        <begin position="33"/>
        <end position="47"/>
    </location>
</feature>
<keyword evidence="4" id="KW-1185">Reference proteome</keyword>
<sequence>MTLSASDSLWRDKPRPLSSATDLTDTTVSTIEPDPDPDADEPPDADTESLTPSIFEYVKKYGRTYHGLNAGAYPFPNDRPEIERLEMQHVIIKALFYQKNYFAPLKSTRPKRMLDIGCGTGRWCFEMAQEFPKCIVEGIDLSPIQNKVTVENVDFYMDDINRSDWWRCRVPYDYIHTRISMGIFTDFREIIQKGYNNLNPGGWMESQEIYSKVYCADDTMPPTYPLLEWTQTQDDAAMSLGRPIRIANKLKKWYAQAGFVDVHEEILAIPVNAWPQDERMKVLGKWFYWNMCAGMYAWSIEYFVTALGWSPAEVEVYLAHIRTALADKSVHAYYKVYVVWGRKPREDEPQSTCPKPDNWPQPPPEGT</sequence>
<dbReference type="AlphaFoldDB" id="A0A6A5KXC5"/>
<dbReference type="OrthoDB" id="2013972at2759"/>
<accession>A0A6A5KXC5</accession>
<evidence type="ECO:0000313" key="4">
    <source>
        <dbReference type="Proteomes" id="UP000800040"/>
    </source>
</evidence>
<reference evidence="3" key="1">
    <citation type="submission" date="2020-01" db="EMBL/GenBank/DDBJ databases">
        <authorList>
            <consortium name="DOE Joint Genome Institute"/>
            <person name="Haridas S."/>
            <person name="Albert R."/>
            <person name="Binder M."/>
            <person name="Bloem J."/>
            <person name="Labutti K."/>
            <person name="Salamov A."/>
            <person name="Andreopoulos B."/>
            <person name="Baker S.E."/>
            <person name="Barry K."/>
            <person name="Bills G."/>
            <person name="Bluhm B.H."/>
            <person name="Cannon C."/>
            <person name="Castanera R."/>
            <person name="Culley D.E."/>
            <person name="Daum C."/>
            <person name="Ezra D."/>
            <person name="Gonzalez J.B."/>
            <person name="Henrissat B."/>
            <person name="Kuo A."/>
            <person name="Liang C."/>
            <person name="Lipzen A."/>
            <person name="Lutzoni F."/>
            <person name="Magnuson J."/>
            <person name="Mondo S."/>
            <person name="Nolan M."/>
            <person name="Ohm R."/>
            <person name="Pangilinan J."/>
            <person name="Park H.-J."/>
            <person name="Ramirez L."/>
            <person name="Alfaro M."/>
            <person name="Sun H."/>
            <person name="Tritt A."/>
            <person name="Yoshinaga Y."/>
            <person name="Zwiers L.-H."/>
            <person name="Turgeon B.G."/>
            <person name="Goodwin S.B."/>
            <person name="Spatafora J.W."/>
            <person name="Crous P.W."/>
            <person name="Grigoriev I.V."/>
        </authorList>
    </citation>
    <scope>NUCLEOTIDE SEQUENCE</scope>
    <source>
        <strain evidence="3">P77</strain>
    </source>
</reference>
<feature type="region of interest" description="Disordered" evidence="2">
    <location>
        <begin position="345"/>
        <end position="367"/>
    </location>
</feature>
<dbReference type="EMBL" id="ML975244">
    <property type="protein sequence ID" value="KAF1839676.1"/>
    <property type="molecule type" value="Genomic_DNA"/>
</dbReference>
<gene>
    <name evidence="3" type="ORF">BDW02DRAFT_486365</name>
</gene>
<dbReference type="Pfam" id="PF13489">
    <property type="entry name" value="Methyltransf_23"/>
    <property type="match status" value="1"/>
</dbReference>
<dbReference type="PANTHER" id="PTHR43861:SF3">
    <property type="entry name" value="PUTATIVE (AFU_ORTHOLOGUE AFUA_2G14390)-RELATED"/>
    <property type="match status" value="1"/>
</dbReference>
<dbReference type="GO" id="GO:0032259">
    <property type="term" value="P:methylation"/>
    <property type="evidence" value="ECO:0007669"/>
    <property type="project" value="UniProtKB-KW"/>
</dbReference>
<dbReference type="SUPFAM" id="SSF53335">
    <property type="entry name" value="S-adenosyl-L-methionine-dependent methyltransferases"/>
    <property type="match status" value="1"/>
</dbReference>
<dbReference type="InterPro" id="IPR029063">
    <property type="entry name" value="SAM-dependent_MTases_sf"/>
</dbReference>
<feature type="compositionally biased region" description="Pro residues" evidence="2">
    <location>
        <begin position="357"/>
        <end position="367"/>
    </location>
</feature>
<dbReference type="PANTHER" id="PTHR43861">
    <property type="entry name" value="TRANS-ACONITATE 2-METHYLTRANSFERASE-RELATED"/>
    <property type="match status" value="1"/>
</dbReference>
<protein>
    <submittedName>
        <fullName evidence="3">S-adenosyl-L-methionine-dependent methyltransferase</fullName>
    </submittedName>
</protein>
<dbReference type="Proteomes" id="UP000800040">
    <property type="component" value="Unassembled WGS sequence"/>
</dbReference>
<dbReference type="Gene3D" id="3.40.50.150">
    <property type="entry name" value="Vaccinia Virus protein VP39"/>
    <property type="match status" value="1"/>
</dbReference>
<name>A0A6A5KXC5_9PLEO</name>
<dbReference type="GO" id="GO:0008168">
    <property type="term" value="F:methyltransferase activity"/>
    <property type="evidence" value="ECO:0007669"/>
    <property type="project" value="UniProtKB-KW"/>
</dbReference>
<evidence type="ECO:0000256" key="2">
    <source>
        <dbReference type="SAM" id="MobiDB-lite"/>
    </source>
</evidence>
<keyword evidence="3" id="KW-0489">Methyltransferase</keyword>
<feature type="compositionally biased region" description="Polar residues" evidence="2">
    <location>
        <begin position="18"/>
        <end position="30"/>
    </location>
</feature>
<evidence type="ECO:0000313" key="3">
    <source>
        <dbReference type="EMBL" id="KAF1839676.1"/>
    </source>
</evidence>
<feature type="region of interest" description="Disordered" evidence="2">
    <location>
        <begin position="1"/>
        <end position="49"/>
    </location>
</feature>